<gene>
    <name evidence="1" type="ORF">MtrunA17_Chr3g0103701</name>
</gene>
<protein>
    <submittedName>
        <fullName evidence="1">Uncharacterized protein</fullName>
    </submittedName>
</protein>
<organism evidence="1">
    <name type="scientific">Medicago truncatula</name>
    <name type="common">Barrel medic</name>
    <name type="synonym">Medicago tribuloides</name>
    <dbReference type="NCBI Taxonomy" id="3880"/>
    <lineage>
        <taxon>Eukaryota</taxon>
        <taxon>Viridiplantae</taxon>
        <taxon>Streptophyta</taxon>
        <taxon>Embryophyta</taxon>
        <taxon>Tracheophyta</taxon>
        <taxon>Spermatophyta</taxon>
        <taxon>Magnoliopsida</taxon>
        <taxon>eudicotyledons</taxon>
        <taxon>Gunneridae</taxon>
        <taxon>Pentapetalae</taxon>
        <taxon>rosids</taxon>
        <taxon>fabids</taxon>
        <taxon>Fabales</taxon>
        <taxon>Fabaceae</taxon>
        <taxon>Papilionoideae</taxon>
        <taxon>50 kb inversion clade</taxon>
        <taxon>NPAAA clade</taxon>
        <taxon>Hologalegina</taxon>
        <taxon>IRL clade</taxon>
        <taxon>Trifolieae</taxon>
        <taxon>Medicago</taxon>
    </lineage>
</organism>
<dbReference type="Proteomes" id="UP000265566">
    <property type="component" value="Chromosome 3"/>
</dbReference>
<reference evidence="1" key="1">
    <citation type="journal article" date="2018" name="Nat. Plants">
        <title>Whole-genome landscape of Medicago truncatula symbiotic genes.</title>
        <authorList>
            <person name="Pecrix Y."/>
            <person name="Gamas P."/>
            <person name="Carrere S."/>
        </authorList>
    </citation>
    <scope>NUCLEOTIDE SEQUENCE</scope>
    <source>
        <tissue evidence="1">Leaves</tissue>
    </source>
</reference>
<dbReference type="EMBL" id="PSQE01000003">
    <property type="protein sequence ID" value="RHN67533.1"/>
    <property type="molecule type" value="Genomic_DNA"/>
</dbReference>
<accession>A0A396ISR4</accession>
<evidence type="ECO:0000313" key="1">
    <source>
        <dbReference type="EMBL" id="RHN67533.1"/>
    </source>
</evidence>
<name>A0A396ISR4_MEDTR</name>
<comment type="caution">
    <text evidence="1">The sequence shown here is derived from an EMBL/GenBank/DDBJ whole genome shotgun (WGS) entry which is preliminary data.</text>
</comment>
<dbReference type="AlphaFoldDB" id="A0A396ISR4"/>
<dbReference type="Gramene" id="rna15729">
    <property type="protein sequence ID" value="RHN67533.1"/>
    <property type="gene ID" value="gene15729"/>
</dbReference>
<sequence>MLFPRSSWKFAGWKFYLVSNGDLEERWLIGRHRCYQSSISGKIEVVYNCTGLQVARKQLKVQYDDVQDEDESGNLEVQLNPSFEIF</sequence>
<proteinExistence type="predicted"/>